<evidence type="ECO:0000313" key="8">
    <source>
        <dbReference type="Proteomes" id="UP000239560"/>
    </source>
</evidence>
<dbReference type="EMBL" id="LCTV02000002">
    <property type="protein sequence ID" value="PRQ76780.1"/>
    <property type="molecule type" value="Genomic_DNA"/>
</dbReference>
<keyword evidence="1" id="KW-0479">Metal-binding</keyword>
<dbReference type="Proteomes" id="UP000239560">
    <property type="component" value="Unassembled WGS sequence"/>
</dbReference>
<dbReference type="EMBL" id="CWKI01000002">
    <property type="protein sequence ID" value="CTR05226.1"/>
    <property type="molecule type" value="Genomic_DNA"/>
</dbReference>
<evidence type="ECO:0000313" key="5">
    <source>
        <dbReference type="EMBL" id="CTR05226.1"/>
    </source>
</evidence>
<dbReference type="Pfam" id="PF01753">
    <property type="entry name" value="zf-MYND"/>
    <property type="match status" value="1"/>
</dbReference>
<dbReference type="AlphaFoldDB" id="A0A0K3CDG9"/>
<dbReference type="OrthoDB" id="407198at2759"/>
<reference evidence="5 7" key="1">
    <citation type="submission" date="2015-07" db="EMBL/GenBank/DDBJ databases">
        <authorList>
            <person name="Cajimat M.N.B."/>
            <person name="Milazzo M.L."/>
            <person name="Fulhorst C.F."/>
        </authorList>
    </citation>
    <scope>NUCLEOTIDE SEQUENCE [LARGE SCALE GENOMIC DNA]</scope>
    <source>
        <strain evidence="5">Single colony</strain>
    </source>
</reference>
<keyword evidence="2" id="KW-0863">Zinc-finger</keyword>
<evidence type="ECO:0000256" key="2">
    <source>
        <dbReference type="ARBA" id="ARBA00022771"/>
    </source>
</evidence>
<organism evidence="5 7">
    <name type="scientific">Rhodotorula toruloides</name>
    <name type="common">Yeast</name>
    <name type="synonym">Rhodosporidium toruloides</name>
    <dbReference type="NCBI Taxonomy" id="5286"/>
    <lineage>
        <taxon>Eukaryota</taxon>
        <taxon>Fungi</taxon>
        <taxon>Dikarya</taxon>
        <taxon>Basidiomycota</taxon>
        <taxon>Pucciniomycotina</taxon>
        <taxon>Microbotryomycetes</taxon>
        <taxon>Sporidiobolales</taxon>
        <taxon>Sporidiobolaceae</taxon>
        <taxon>Rhodotorula</taxon>
    </lineage>
</organism>
<accession>A0A0K3CDG9</accession>
<keyword evidence="3" id="KW-0862">Zinc</keyword>
<dbReference type="GO" id="GO:0008270">
    <property type="term" value="F:zinc ion binding"/>
    <property type="evidence" value="ECO:0007669"/>
    <property type="project" value="UniProtKB-KW"/>
</dbReference>
<reference evidence="6 8" key="2">
    <citation type="journal article" date="2018" name="Elife">
        <title>Functional genomics of lipid metabolism in the oleaginous yeast Rhodosporidium toruloides.</title>
        <authorList>
            <person name="Coradetti S.T."/>
            <person name="Pinel D."/>
            <person name="Geiselman G."/>
            <person name="Ito M."/>
            <person name="Mondo S."/>
            <person name="Reilly M.C."/>
            <person name="Cheng Y.F."/>
            <person name="Bauer S."/>
            <person name="Grigoriev I."/>
            <person name="Gladden J.M."/>
            <person name="Simmons B.A."/>
            <person name="Brem R."/>
            <person name="Arkin A.P."/>
            <person name="Skerker J.M."/>
        </authorList>
    </citation>
    <scope>NUCLEOTIDE SEQUENCE [LARGE SCALE GENOMIC DNA]</scope>
    <source>
        <strain evidence="6 8">NBRC 0880</strain>
    </source>
</reference>
<dbReference type="Gene3D" id="6.10.140.2220">
    <property type="match status" value="1"/>
</dbReference>
<dbReference type="SUPFAM" id="SSF144232">
    <property type="entry name" value="HIT/MYND zinc finger-like"/>
    <property type="match status" value="1"/>
</dbReference>
<dbReference type="InterPro" id="IPR002893">
    <property type="entry name" value="Znf_MYND"/>
</dbReference>
<feature type="domain" description="MYND-type" evidence="4">
    <location>
        <begin position="9"/>
        <end position="50"/>
    </location>
</feature>
<evidence type="ECO:0000313" key="7">
    <source>
        <dbReference type="Proteomes" id="UP000199069"/>
    </source>
</evidence>
<name>A0A0K3CDG9_RHOTO</name>
<dbReference type="Proteomes" id="UP000199069">
    <property type="component" value="Unassembled WGS sequence"/>
</dbReference>
<evidence type="ECO:0000313" key="6">
    <source>
        <dbReference type="EMBL" id="PRQ76780.1"/>
    </source>
</evidence>
<gene>
    <name evidence="5" type="primary">FGENESH: predicted gene_2.256</name>
    <name evidence="6" type="ORF">AAT19DRAFT_12198</name>
    <name evidence="5" type="ORF">BN2166_0010870</name>
</gene>
<evidence type="ECO:0000256" key="3">
    <source>
        <dbReference type="ARBA" id="ARBA00022833"/>
    </source>
</evidence>
<sequence length="276" mass="31126">MPGPFLHRCAVCGTSTENRCSGCSKAGGPIIFFCSPEHQKLVWHNHKRVCRDRSAAFVAPPLSDEEYQHYRQVADIKIPHSKPPELRTTLAESVEKALADRKLPIDFQRVVAISRTAEDLADSWKQTILARIRADTAFLMTDPTGDSSKAPPVGSSTPWEFVAAFAELVLLYHKELSPITIHLVRFKHHALILHTLLRLRLAGSSREIPDDWILRSFEHVIEALNDGIYYKDQNDVHRYRATVDSLSAPVQQVVPFKHRGGFMPGFGILELSCWPE</sequence>
<keyword evidence="7" id="KW-1185">Reference proteome</keyword>
<protein>
    <recommendedName>
        <fullName evidence="4">MYND-type domain-containing protein</fullName>
    </recommendedName>
</protein>
<evidence type="ECO:0000259" key="4">
    <source>
        <dbReference type="Pfam" id="PF01753"/>
    </source>
</evidence>
<evidence type="ECO:0000256" key="1">
    <source>
        <dbReference type="ARBA" id="ARBA00022723"/>
    </source>
</evidence>
<proteinExistence type="predicted"/>